<dbReference type="RefSeq" id="WP_229292734.1">
    <property type="nucleotide sequence ID" value="NZ_CP086654.1"/>
</dbReference>
<dbReference type="Proteomes" id="UP001197626">
    <property type="component" value="Chromosome"/>
</dbReference>
<keyword evidence="1" id="KW-0812">Transmembrane</keyword>
<sequence length="71" mass="8127">MNPTPTEFTTSRIPLLLDAALSILVSYFLDTVFDYLKPLEPYFLYNFLVTNIVFPDGSTSLFLFISPKKTK</sequence>
<dbReference type="EMBL" id="CP086654">
    <property type="protein sequence ID" value="UEX90238.1"/>
    <property type="molecule type" value="Genomic_DNA"/>
</dbReference>
<evidence type="ECO:0000256" key="1">
    <source>
        <dbReference type="SAM" id="Phobius"/>
    </source>
</evidence>
<keyword evidence="3" id="KW-1185">Reference proteome</keyword>
<keyword evidence="1" id="KW-0472">Membrane</keyword>
<evidence type="ECO:0000313" key="2">
    <source>
        <dbReference type="EMBL" id="UEX90238.1"/>
    </source>
</evidence>
<gene>
    <name evidence="2" type="ORF">LN051_00775</name>
</gene>
<feature type="transmembrane region" description="Helical" evidence="1">
    <location>
        <begin position="12"/>
        <end position="30"/>
    </location>
</feature>
<evidence type="ECO:0000313" key="3">
    <source>
        <dbReference type="Proteomes" id="UP001197626"/>
    </source>
</evidence>
<proteinExistence type="predicted"/>
<accession>A0ABY3PDB7</accession>
<keyword evidence="1" id="KW-1133">Transmembrane helix</keyword>
<organism evidence="2 3">
    <name type="scientific">Staphylococcus ratti</name>
    <dbReference type="NCBI Taxonomy" id="2892440"/>
    <lineage>
        <taxon>Bacteria</taxon>
        <taxon>Bacillati</taxon>
        <taxon>Bacillota</taxon>
        <taxon>Bacilli</taxon>
        <taxon>Bacillales</taxon>
        <taxon>Staphylococcaceae</taxon>
        <taxon>Staphylococcus</taxon>
    </lineage>
</organism>
<reference evidence="2 3" key="1">
    <citation type="journal article" date="2022" name="Pathogens">
        <title>Staphylococcus ratti sp. nov. Isolated from a Lab Rat.</title>
        <authorList>
            <person name="Kovarovic V."/>
            <person name="Sedlacek I."/>
            <person name="Petras P."/>
            <person name="Kralova S."/>
            <person name="Maslanova I."/>
            <person name="Svec P."/>
            <person name="Neumann-Schaal M."/>
            <person name="Botka T."/>
            <person name="Gelbicova T."/>
            <person name="Stankova E."/>
            <person name="Doskar J."/>
            <person name="Pantucek R."/>
        </authorList>
    </citation>
    <scope>NUCLEOTIDE SEQUENCE [LARGE SCALE GENOMIC DNA]</scope>
    <source>
        <strain evidence="2 3">CCM 9025</strain>
    </source>
</reference>
<feature type="transmembrane region" description="Helical" evidence="1">
    <location>
        <begin position="42"/>
        <end position="65"/>
    </location>
</feature>
<protein>
    <submittedName>
        <fullName evidence="2">Uncharacterized protein</fullName>
    </submittedName>
</protein>
<name>A0ABY3PDB7_9STAP</name>